<reference evidence="1" key="1">
    <citation type="submission" date="2014-02" db="EMBL/GenBank/DDBJ databases">
        <title>Expanding our view of genomic diversity in Candidatus Accumulibacter clades.</title>
        <authorList>
            <person name="Skennerton C.T."/>
            <person name="Barr J.J."/>
            <person name="Slater F.R."/>
            <person name="Bond P.L."/>
            <person name="Tyson G.W."/>
        </authorList>
    </citation>
    <scope>NUCLEOTIDE SEQUENCE [LARGE SCALE GENOMIC DNA]</scope>
</reference>
<comment type="caution">
    <text evidence="1">The sequence shown here is derived from an EMBL/GenBank/DDBJ whole genome shotgun (WGS) entry which is preliminary data.</text>
</comment>
<gene>
    <name evidence="1" type="ORF">AW11_00656</name>
</gene>
<evidence type="ECO:0000313" key="2">
    <source>
        <dbReference type="Proteomes" id="UP000022141"/>
    </source>
</evidence>
<accession>A0A011QN97</accession>
<dbReference type="PATRIC" id="fig|1454004.3.peg.683"/>
<organism evidence="1 2">
    <name type="scientific">Accumulibacter regalis</name>
    <dbReference type="NCBI Taxonomy" id="522306"/>
    <lineage>
        <taxon>Bacteria</taxon>
        <taxon>Pseudomonadati</taxon>
        <taxon>Pseudomonadota</taxon>
        <taxon>Betaproteobacteria</taxon>
        <taxon>Candidatus Accumulibacter</taxon>
    </lineage>
</organism>
<proteinExistence type="predicted"/>
<dbReference type="Proteomes" id="UP000022141">
    <property type="component" value="Unassembled WGS sequence"/>
</dbReference>
<protein>
    <submittedName>
        <fullName evidence="1">Uncharacterized protein</fullName>
    </submittedName>
</protein>
<evidence type="ECO:0000313" key="1">
    <source>
        <dbReference type="EMBL" id="EXI90797.1"/>
    </source>
</evidence>
<dbReference type="EMBL" id="JEMY01000004">
    <property type="protein sequence ID" value="EXI90797.1"/>
    <property type="molecule type" value="Genomic_DNA"/>
</dbReference>
<sequence>MYIVDDPTLALIARFLGDVAPEGRADEEFFRRQFSAIEAYVERFPEDQRDARALEWIETNAMHYRQQWQKQTAISTLARRRCPDCPLAGGSQEKPCAIHRRWLKLLERYAADELSSPEYVEMSLALLNTHKSWLKVTRCHEFSESGSATALFAG</sequence>
<keyword evidence="2" id="KW-1185">Reference proteome</keyword>
<dbReference type="AlphaFoldDB" id="A0A011QN97"/>
<name>A0A011QN97_ACCRE</name>